<keyword evidence="2" id="KW-0472">Membrane</keyword>
<evidence type="ECO:0000313" key="4">
    <source>
        <dbReference type="Proteomes" id="UP000053831"/>
    </source>
</evidence>
<proteinExistence type="predicted"/>
<feature type="compositionally biased region" description="Low complexity" evidence="1">
    <location>
        <begin position="157"/>
        <end position="171"/>
    </location>
</feature>
<keyword evidence="4" id="KW-1185">Reference proteome</keyword>
<reference evidence="3 4" key="1">
    <citation type="submission" date="2015-07" db="EMBL/GenBank/DDBJ databases">
        <title>The genome of the fungus Escovopsis weberi, a specialized disease agent of ant agriculture.</title>
        <authorList>
            <person name="de Man T.J."/>
            <person name="Stajich J.E."/>
            <person name="Kubicek C.P."/>
            <person name="Chenthamara K."/>
            <person name="Atanasova L."/>
            <person name="Druzhinina I.S."/>
            <person name="Birnbaum S."/>
            <person name="Barribeau S.M."/>
            <person name="Teiling C."/>
            <person name="Suen G."/>
            <person name="Currie C."/>
            <person name="Gerardo N.M."/>
        </authorList>
    </citation>
    <scope>NUCLEOTIDE SEQUENCE [LARGE SCALE GENOMIC DNA]</scope>
</reference>
<dbReference type="STRING" id="150374.A0A0M9VRN6"/>
<protein>
    <submittedName>
        <fullName evidence="3">V-type ATPase assembly factor PKR1</fullName>
    </submittedName>
</protein>
<dbReference type="Pfam" id="PF08636">
    <property type="entry name" value="Pkr1"/>
    <property type="match status" value="1"/>
</dbReference>
<dbReference type="InterPro" id="IPR013945">
    <property type="entry name" value="Pkr1"/>
</dbReference>
<gene>
    <name evidence="3" type="ORF">ESCO_004794</name>
</gene>
<keyword evidence="2" id="KW-0812">Transmembrane</keyword>
<name>A0A0M9VRN6_ESCWE</name>
<dbReference type="GO" id="GO:0005789">
    <property type="term" value="C:endoplasmic reticulum membrane"/>
    <property type="evidence" value="ECO:0007669"/>
    <property type="project" value="TreeGrafter"/>
</dbReference>
<keyword evidence="2" id="KW-1133">Transmembrane helix</keyword>
<accession>A0A0M9VRN6</accession>
<evidence type="ECO:0000256" key="1">
    <source>
        <dbReference type="SAM" id="MobiDB-lite"/>
    </source>
</evidence>
<dbReference type="Proteomes" id="UP000053831">
    <property type="component" value="Unassembled WGS sequence"/>
</dbReference>
<feature type="region of interest" description="Disordered" evidence="1">
    <location>
        <begin position="88"/>
        <end position="186"/>
    </location>
</feature>
<sequence>MAFFVDLWESIFTPGPTPTLLRAANATFLALQLLLALLLLATSSLHFVVLSALCASLWYAVNWFAAELAAVQATATTTTTLAAADNTTTTTTTTTTKARATTDDSDTEVEGEPRLVLGSGAQAQEPRGDVRSRRRPAAERDAAAEGDAAAAERDADGPAAAAAREARSSGSTEDEWERVSESEERL</sequence>
<evidence type="ECO:0000256" key="2">
    <source>
        <dbReference type="SAM" id="Phobius"/>
    </source>
</evidence>
<feature type="transmembrane region" description="Helical" evidence="2">
    <location>
        <begin position="20"/>
        <end position="40"/>
    </location>
</feature>
<feature type="compositionally biased region" description="Low complexity" evidence="1">
    <location>
        <begin position="88"/>
        <end position="99"/>
    </location>
</feature>
<comment type="caution">
    <text evidence="3">The sequence shown here is derived from an EMBL/GenBank/DDBJ whole genome shotgun (WGS) entry which is preliminary data.</text>
</comment>
<evidence type="ECO:0000313" key="3">
    <source>
        <dbReference type="EMBL" id="KOS16793.1"/>
    </source>
</evidence>
<feature type="compositionally biased region" description="Basic and acidic residues" evidence="1">
    <location>
        <begin position="177"/>
        <end position="186"/>
    </location>
</feature>
<organism evidence="3 4">
    <name type="scientific">Escovopsis weberi</name>
    <dbReference type="NCBI Taxonomy" id="150374"/>
    <lineage>
        <taxon>Eukaryota</taxon>
        <taxon>Fungi</taxon>
        <taxon>Dikarya</taxon>
        <taxon>Ascomycota</taxon>
        <taxon>Pezizomycotina</taxon>
        <taxon>Sordariomycetes</taxon>
        <taxon>Hypocreomycetidae</taxon>
        <taxon>Hypocreales</taxon>
        <taxon>Hypocreaceae</taxon>
        <taxon>Escovopsis</taxon>
    </lineage>
</organism>
<dbReference type="AlphaFoldDB" id="A0A0M9VRN6"/>
<dbReference type="EMBL" id="LGSR01000029">
    <property type="protein sequence ID" value="KOS16793.1"/>
    <property type="molecule type" value="Genomic_DNA"/>
</dbReference>
<dbReference type="PANTHER" id="PTHR28251">
    <property type="entry name" value="V-TYPE ATPASE ASSEMBLY FACTOR PKR1"/>
    <property type="match status" value="1"/>
</dbReference>
<dbReference type="GO" id="GO:0070072">
    <property type="term" value="P:vacuolar proton-transporting V-type ATPase complex assembly"/>
    <property type="evidence" value="ECO:0007669"/>
    <property type="project" value="InterPro"/>
</dbReference>
<dbReference type="PANTHER" id="PTHR28251:SF1">
    <property type="entry name" value="V-TYPE ATPASE ASSEMBLY FACTOR PKR1"/>
    <property type="match status" value="1"/>
</dbReference>
<feature type="compositionally biased region" description="Basic and acidic residues" evidence="1">
    <location>
        <begin position="126"/>
        <end position="143"/>
    </location>
</feature>